<dbReference type="InParanoid" id="E2C854"/>
<organism evidence="3">
    <name type="scientific">Harpegnathos saltator</name>
    <name type="common">Jerdon's jumping ant</name>
    <dbReference type="NCBI Taxonomy" id="610380"/>
    <lineage>
        <taxon>Eukaryota</taxon>
        <taxon>Metazoa</taxon>
        <taxon>Ecdysozoa</taxon>
        <taxon>Arthropoda</taxon>
        <taxon>Hexapoda</taxon>
        <taxon>Insecta</taxon>
        <taxon>Pterygota</taxon>
        <taxon>Neoptera</taxon>
        <taxon>Endopterygota</taxon>
        <taxon>Hymenoptera</taxon>
        <taxon>Apocrita</taxon>
        <taxon>Aculeata</taxon>
        <taxon>Formicoidea</taxon>
        <taxon>Formicidae</taxon>
        <taxon>Ponerinae</taxon>
        <taxon>Ponerini</taxon>
        <taxon>Harpegnathos</taxon>
    </lineage>
</organism>
<reference evidence="2 3" key="1">
    <citation type="journal article" date="2010" name="Science">
        <title>Genomic comparison of the ants Camponotus floridanus and Harpegnathos saltator.</title>
        <authorList>
            <person name="Bonasio R."/>
            <person name="Zhang G."/>
            <person name="Ye C."/>
            <person name="Mutti N.S."/>
            <person name="Fang X."/>
            <person name="Qin N."/>
            <person name="Donahue G."/>
            <person name="Yang P."/>
            <person name="Li Q."/>
            <person name="Li C."/>
            <person name="Zhang P."/>
            <person name="Huang Z."/>
            <person name="Berger S.L."/>
            <person name="Reinberg D."/>
            <person name="Wang J."/>
            <person name="Liebig J."/>
        </authorList>
    </citation>
    <scope>NUCLEOTIDE SEQUENCE [LARGE SCALE GENOMIC DNA]</scope>
    <source>
        <strain evidence="2 3">R22 G/1</strain>
    </source>
</reference>
<dbReference type="AlphaFoldDB" id="E2C854"/>
<keyword evidence="3" id="KW-1185">Reference proteome</keyword>
<gene>
    <name evidence="2" type="ORF">EAI_03061</name>
</gene>
<protein>
    <submittedName>
        <fullName evidence="2">Uncharacterized protein</fullName>
    </submittedName>
</protein>
<proteinExistence type="predicted"/>
<feature type="region of interest" description="Disordered" evidence="1">
    <location>
        <begin position="205"/>
        <end position="236"/>
    </location>
</feature>
<evidence type="ECO:0000313" key="2">
    <source>
        <dbReference type="EMBL" id="EFN75876.1"/>
    </source>
</evidence>
<evidence type="ECO:0000256" key="1">
    <source>
        <dbReference type="SAM" id="MobiDB-lite"/>
    </source>
</evidence>
<sequence length="236" mass="28932">MQRELMRGRAGMRAWGYEKRLEEGKGGEIARRCWMEMRNRARRGKEVGKWEEERRRFFEDRGWKIDEIEERREKGEGLRGEEIKSRERRKQEEERWERIRESRHNEGYGKVKGKGVPGYLKMGWEEKRWRRIARFRLGCELRGGRYWEEEEKRRCRMCGRREETWKHIWEECTGWGEERGWQEMEREVGEEGKGEKWMKEVEKWWRGEEEGGGGKEGGGRRRRREIEGAPETEVME</sequence>
<dbReference type="OMA" id="CGRREET"/>
<dbReference type="Proteomes" id="UP000008237">
    <property type="component" value="Unassembled WGS sequence"/>
</dbReference>
<evidence type="ECO:0000313" key="3">
    <source>
        <dbReference type="Proteomes" id="UP000008237"/>
    </source>
</evidence>
<accession>E2C854</accession>
<name>E2C854_HARSA</name>
<feature type="compositionally biased region" description="Basic and acidic residues" evidence="1">
    <location>
        <begin position="205"/>
        <end position="227"/>
    </location>
</feature>
<dbReference type="EMBL" id="GL453567">
    <property type="protein sequence ID" value="EFN75876.1"/>
    <property type="molecule type" value="Genomic_DNA"/>
</dbReference>